<name>A0A0E9LVL7_9BACT</name>
<feature type="domain" description="Calcineurin-like phosphoesterase" evidence="1">
    <location>
        <begin position="57"/>
        <end position="240"/>
    </location>
</feature>
<dbReference type="STRING" id="1236989.JCM15548_11473"/>
<dbReference type="RefSeq" id="WP_227625526.1">
    <property type="nucleotide sequence ID" value="NZ_BAZW01000008.1"/>
</dbReference>
<dbReference type="EMBL" id="BAZW01000008">
    <property type="protein sequence ID" value="GAO29299.1"/>
    <property type="molecule type" value="Genomic_DNA"/>
</dbReference>
<evidence type="ECO:0000259" key="1">
    <source>
        <dbReference type="Pfam" id="PF00149"/>
    </source>
</evidence>
<comment type="caution">
    <text evidence="2">The sequence shown here is derived from an EMBL/GenBank/DDBJ whole genome shotgun (WGS) entry which is preliminary data.</text>
</comment>
<dbReference type="Gene3D" id="3.60.21.10">
    <property type="match status" value="1"/>
</dbReference>
<evidence type="ECO:0000313" key="3">
    <source>
        <dbReference type="Proteomes" id="UP000032900"/>
    </source>
</evidence>
<organism evidence="2 3">
    <name type="scientific">Geofilum rubicundum JCM 15548</name>
    <dbReference type="NCBI Taxonomy" id="1236989"/>
    <lineage>
        <taxon>Bacteria</taxon>
        <taxon>Pseudomonadati</taxon>
        <taxon>Bacteroidota</taxon>
        <taxon>Bacteroidia</taxon>
        <taxon>Marinilabiliales</taxon>
        <taxon>Marinilabiliaceae</taxon>
        <taxon>Geofilum</taxon>
    </lineage>
</organism>
<dbReference type="GO" id="GO:0016787">
    <property type="term" value="F:hydrolase activity"/>
    <property type="evidence" value="ECO:0007669"/>
    <property type="project" value="InterPro"/>
</dbReference>
<dbReference type="InterPro" id="IPR029052">
    <property type="entry name" value="Metallo-depent_PP-like"/>
</dbReference>
<dbReference type="AlphaFoldDB" id="A0A0E9LVL7"/>
<dbReference type="SUPFAM" id="SSF56300">
    <property type="entry name" value="Metallo-dependent phosphatases"/>
    <property type="match status" value="1"/>
</dbReference>
<gene>
    <name evidence="2" type="ORF">JCM15548_11473</name>
</gene>
<keyword evidence="3" id="KW-1185">Reference proteome</keyword>
<dbReference type="Pfam" id="PF00149">
    <property type="entry name" value="Metallophos"/>
    <property type="match status" value="1"/>
</dbReference>
<reference evidence="2 3" key="1">
    <citation type="journal article" date="2015" name="Microbes Environ.">
        <title>Distribution and evolution of nitrogen fixation genes in the phylum bacteroidetes.</title>
        <authorList>
            <person name="Inoue J."/>
            <person name="Oshima K."/>
            <person name="Suda W."/>
            <person name="Sakamoto M."/>
            <person name="Iino T."/>
            <person name="Noda S."/>
            <person name="Hongoh Y."/>
            <person name="Hattori M."/>
            <person name="Ohkuma M."/>
        </authorList>
    </citation>
    <scope>NUCLEOTIDE SEQUENCE [LARGE SCALE GENOMIC DNA]</scope>
    <source>
        <strain evidence="2">JCM 15548</strain>
    </source>
</reference>
<evidence type="ECO:0000313" key="2">
    <source>
        <dbReference type="EMBL" id="GAO29299.1"/>
    </source>
</evidence>
<protein>
    <submittedName>
        <fullName evidence="2">Ser/Thr protein phosphatase family protein, calcineurin-like superfamily</fullName>
    </submittedName>
</protein>
<dbReference type="InterPro" id="IPR004843">
    <property type="entry name" value="Calcineurin-like_PHP"/>
</dbReference>
<accession>A0A0E9LVL7</accession>
<dbReference type="PROSITE" id="PS51257">
    <property type="entry name" value="PROKAR_LIPOPROTEIN"/>
    <property type="match status" value="1"/>
</dbReference>
<dbReference type="Proteomes" id="UP000032900">
    <property type="component" value="Unassembled WGS sequence"/>
</dbReference>
<proteinExistence type="predicted"/>
<sequence>MIQTLKFAAIILSVLLVGCKSNPGKNSNAVDATDSVAVTSEFMLEGMADETDSILLRVALLGDAEPKPCAEFPHMDAAVKHVNALAQTLPMDFVIGVGDIAHKGTEIQYEAATEVLQKLTLPFYPIMGNEEHGSTVERYLYFAQMWNSQIESPSYVVNHDKLAFVFASPDHGRDFDDSGAGWILEQLQRLAPKPVVLVVHGAQQGVYPENADKGISNQLFKEQVIAQPNLAVVVSGDLHMDMDRVIHSKKLGHVHYLHVPALERTKIPDETNHTAMFRVMTIVRDGSVSVDTYAVGDTVRNEHAYSFELPLQD</sequence>